<dbReference type="InterPro" id="IPR010131">
    <property type="entry name" value="MdtP/NodT-like"/>
</dbReference>
<dbReference type="Gene3D" id="2.20.200.10">
    <property type="entry name" value="Outer membrane efflux proteins (OEP)"/>
    <property type="match status" value="1"/>
</dbReference>
<dbReference type="Gene3D" id="1.20.1600.10">
    <property type="entry name" value="Outer membrane efflux proteins (OEP)"/>
    <property type="match status" value="1"/>
</dbReference>
<dbReference type="Proteomes" id="UP000549250">
    <property type="component" value="Unassembled WGS sequence"/>
</dbReference>
<dbReference type="EMBL" id="JACHXI010000001">
    <property type="protein sequence ID" value="MBB3101700.1"/>
    <property type="molecule type" value="Genomic_DNA"/>
</dbReference>
<keyword evidence="9" id="KW-1185">Reference proteome</keyword>
<evidence type="ECO:0000256" key="4">
    <source>
        <dbReference type="ARBA" id="ARBA00023139"/>
    </source>
</evidence>
<keyword evidence="7" id="KW-0472">Membrane</keyword>
<dbReference type="NCBIfam" id="TIGR01845">
    <property type="entry name" value="outer_NodT"/>
    <property type="match status" value="1"/>
</dbReference>
<dbReference type="GO" id="GO:0009279">
    <property type="term" value="C:cell outer membrane"/>
    <property type="evidence" value="ECO:0007669"/>
    <property type="project" value="UniProtKB-SubCell"/>
</dbReference>
<keyword evidence="4 7" id="KW-0564">Palmitate</keyword>
<keyword evidence="3 7" id="KW-0812">Transmembrane</keyword>
<evidence type="ECO:0000256" key="2">
    <source>
        <dbReference type="ARBA" id="ARBA00022452"/>
    </source>
</evidence>
<evidence type="ECO:0000256" key="5">
    <source>
        <dbReference type="ARBA" id="ARBA00023237"/>
    </source>
</evidence>
<proteinExistence type="inferred from homology"/>
<dbReference type="AlphaFoldDB" id="A0A839SZJ6"/>
<comment type="caution">
    <text evidence="8">The sequence shown here is derived from an EMBL/GenBank/DDBJ whole genome shotgun (WGS) entry which is preliminary data.</text>
</comment>
<reference evidence="8 9" key="1">
    <citation type="submission" date="2020-08" db="EMBL/GenBank/DDBJ databases">
        <title>Genomic Encyclopedia of Type Strains, Phase III (KMG-III): the genomes of soil and plant-associated and newly described type strains.</title>
        <authorList>
            <person name="Whitman W."/>
        </authorList>
    </citation>
    <scope>NUCLEOTIDE SEQUENCE [LARGE SCALE GENOMIC DNA]</scope>
    <source>
        <strain evidence="8 9">CECT 4462</strain>
    </source>
</reference>
<organism evidence="8 9">
    <name type="scientific">Azomonas macrocytogenes</name>
    <name type="common">Azotobacter macrocytogenes</name>
    <dbReference type="NCBI Taxonomy" id="69962"/>
    <lineage>
        <taxon>Bacteria</taxon>
        <taxon>Pseudomonadati</taxon>
        <taxon>Pseudomonadota</taxon>
        <taxon>Gammaproteobacteria</taxon>
        <taxon>Pseudomonadales</taxon>
        <taxon>Pseudomonadaceae</taxon>
        <taxon>Azomonas</taxon>
    </lineage>
</organism>
<comment type="subcellular location">
    <subcellularLocation>
        <location evidence="7">Cell outer membrane</location>
        <topology evidence="7">Lipid-anchor</topology>
    </subcellularLocation>
</comment>
<evidence type="ECO:0000256" key="1">
    <source>
        <dbReference type="ARBA" id="ARBA00007613"/>
    </source>
</evidence>
<evidence type="ECO:0000313" key="8">
    <source>
        <dbReference type="EMBL" id="MBB3101700.1"/>
    </source>
</evidence>
<dbReference type="InterPro" id="IPR003423">
    <property type="entry name" value="OMP_efflux"/>
</dbReference>
<keyword evidence="2 7" id="KW-1134">Transmembrane beta strand</keyword>
<dbReference type="SUPFAM" id="SSF56954">
    <property type="entry name" value="Outer membrane efflux proteins (OEP)"/>
    <property type="match status" value="1"/>
</dbReference>
<dbReference type="PANTHER" id="PTHR30203:SF33">
    <property type="entry name" value="BLR4455 PROTEIN"/>
    <property type="match status" value="1"/>
</dbReference>
<evidence type="ECO:0000256" key="3">
    <source>
        <dbReference type="ARBA" id="ARBA00022692"/>
    </source>
</evidence>
<protein>
    <submittedName>
        <fullName evidence="8">NodT family efflux transporter outer membrane factor (OMF) lipoprotein</fullName>
    </submittedName>
</protein>
<evidence type="ECO:0000313" key="9">
    <source>
        <dbReference type="Proteomes" id="UP000549250"/>
    </source>
</evidence>
<comment type="similarity">
    <text evidence="1 7">Belongs to the outer membrane factor (OMF) (TC 1.B.17) family.</text>
</comment>
<dbReference type="GO" id="GO:0015562">
    <property type="term" value="F:efflux transmembrane transporter activity"/>
    <property type="evidence" value="ECO:0007669"/>
    <property type="project" value="InterPro"/>
</dbReference>
<sequence length="459" mass="49909">MLAFMAMLGGCTLVPTYHQPELPLASNWTGNESLPAQPVAGGQWWREFHSTELDSLITRGLTQNYTLQAAASRIEQARAITDVVQAGQWPSVSLGGLYQKQNNYSTRKKRSVFAETTYEADFWGKHRAATGSAKALVQASSYDAQTLRMTVGASIADTYFLVLSLEERLHLAQSIAADAQQVLKLIQVHASLGASSNLEIEQQRNVQQTFAAAVPWLAQLRNQALFQLAILVGAVPEGFRLEQSGLGGIRMPKPDVGLPIALLRQRPDILAAEARLQSAHFDVGVARAAFLPNVSLDLLRGVDTLGNSPIWSVMGILSQPVFMGGLLTGQLHADRAHVQELMASYRESVIEALQDVETQLSATQQLSQAYTIHRAAVDSAREAARLAQIRYRLGASDFQTLLIAERSRYQAEDSLLQVHLQYLQSAVGLFRALGGDFTPTASAATTVSSTSSVVKDIDP</sequence>
<evidence type="ECO:0000256" key="6">
    <source>
        <dbReference type="ARBA" id="ARBA00023288"/>
    </source>
</evidence>
<dbReference type="Pfam" id="PF02321">
    <property type="entry name" value="OEP"/>
    <property type="match status" value="2"/>
</dbReference>
<accession>A0A839SZJ6</accession>
<dbReference type="PANTHER" id="PTHR30203">
    <property type="entry name" value="OUTER MEMBRANE CATION EFFLUX PROTEIN"/>
    <property type="match status" value="1"/>
</dbReference>
<dbReference type="RefSeq" id="WP_183164700.1">
    <property type="nucleotide sequence ID" value="NZ_JACHXI010000001.1"/>
</dbReference>
<keyword evidence="5" id="KW-0998">Cell outer membrane</keyword>
<keyword evidence="6 7" id="KW-0449">Lipoprotein</keyword>
<evidence type="ECO:0000256" key="7">
    <source>
        <dbReference type="RuleBase" id="RU362097"/>
    </source>
</evidence>
<gene>
    <name evidence="8" type="ORF">FHR87_000060</name>
</gene>
<name>A0A839SZJ6_AZOMA</name>